<proteinExistence type="inferred from homology"/>
<dbReference type="InterPro" id="IPR030903">
    <property type="entry name" value="CDPS"/>
</dbReference>
<dbReference type="Proteomes" id="UP000011932">
    <property type="component" value="Chromosome"/>
</dbReference>
<dbReference type="GO" id="GO:0016755">
    <property type="term" value="F:aminoacyltransferase activity"/>
    <property type="evidence" value="ECO:0007669"/>
    <property type="project" value="InterPro"/>
</dbReference>
<dbReference type="KEGG" id="man:A11S_1546"/>
<dbReference type="NCBIfam" id="TIGR04539">
    <property type="entry name" value="tRNA_cyclodipep"/>
    <property type="match status" value="1"/>
</dbReference>
<sequence>MKVAPKSLSIWKEYKTACVGISMHSENHVGEALHGMLNWVQENFENCILDFSDLLYRHNYISAGYSPEVAFKLSQEDGSKWLRNNMDIIQSISIPTKIIHWQTWLNHPDFIPNLNQFRHAYNTQPAFRDALLGDVSKFYKRKNSEPSSGIESIENSVEYMLEELAAHSILYTEHPSAVIYPGKQHESFKMVRAGQVASVPQGIKNSKYVRMIVYNFDSKCTHTPDVRGAETCLISQAA</sequence>
<keyword evidence="2" id="KW-0808">Transferase</keyword>
<evidence type="ECO:0000256" key="1">
    <source>
        <dbReference type="ARBA" id="ARBA00006034"/>
    </source>
</evidence>
<comment type="similarity">
    <text evidence="1">Belongs to the CDPS family.</text>
</comment>
<name>M4VG43_9BACT</name>
<evidence type="ECO:0000313" key="5">
    <source>
        <dbReference type="Proteomes" id="UP000011932"/>
    </source>
</evidence>
<gene>
    <name evidence="4" type="ORF">A11S_1546</name>
</gene>
<evidence type="ECO:0000256" key="2">
    <source>
        <dbReference type="ARBA" id="ARBA00022679"/>
    </source>
</evidence>
<dbReference type="AlphaFoldDB" id="M4VG43"/>
<dbReference type="Pfam" id="PF16715">
    <property type="entry name" value="CDPS"/>
    <property type="match status" value="1"/>
</dbReference>
<protein>
    <recommendedName>
        <fullName evidence="3">Cyclodipeptide synthase</fullName>
    </recommendedName>
</protein>
<dbReference type="HOGENOM" id="CLU_1164791_0_0_5"/>
<dbReference type="EMBL" id="CP003538">
    <property type="protein sequence ID" value="AGH98352.1"/>
    <property type="molecule type" value="Genomic_DNA"/>
</dbReference>
<accession>M4VG43</accession>
<evidence type="ECO:0000313" key="4">
    <source>
        <dbReference type="EMBL" id="AGH98352.1"/>
    </source>
</evidence>
<dbReference type="Gene3D" id="3.40.50.11710">
    <property type="entry name" value="Cyclodipeptide synthase"/>
    <property type="match status" value="1"/>
</dbReference>
<evidence type="ECO:0000256" key="3">
    <source>
        <dbReference type="ARBA" id="ARBA00030771"/>
    </source>
</evidence>
<organism evidence="4 5">
    <name type="scientific">Micavibrio aeruginosavorus EPB</name>
    <dbReference type="NCBI Taxonomy" id="349215"/>
    <lineage>
        <taxon>Bacteria</taxon>
        <taxon>Pseudomonadati</taxon>
        <taxon>Bdellovibrionota</taxon>
        <taxon>Bdellovibrionia</taxon>
        <taxon>Bdellovibrionales</taxon>
        <taxon>Pseudobdellovibrionaceae</taxon>
        <taxon>Micavibrio</taxon>
    </lineage>
</organism>
<dbReference type="STRING" id="349215.A11S_1546"/>
<reference evidence="4 5" key="1">
    <citation type="journal article" date="2013" name="ISME J.">
        <title>By their genes ye shall know them: genomic signatures of predatory bacteria.</title>
        <authorList>
            <person name="Pasternak Z."/>
            <person name="Pietrokovski S."/>
            <person name="Rotem O."/>
            <person name="Gophna U."/>
            <person name="Lurie-Weinberger M.N."/>
            <person name="Jurkevitch E."/>
        </authorList>
    </citation>
    <scope>NUCLEOTIDE SEQUENCE [LARGE SCALE GENOMIC DNA]</scope>
    <source>
        <strain evidence="4">EPB</strain>
    </source>
</reference>
<dbReference type="InterPro" id="IPR038622">
    <property type="entry name" value="CDPS_sf"/>
</dbReference>